<feature type="signal peptide" evidence="1">
    <location>
        <begin position="1"/>
        <end position="23"/>
    </location>
</feature>
<dbReference type="InterPro" id="IPR028096">
    <property type="entry name" value="EfeO_Cupredoxin"/>
</dbReference>
<comment type="caution">
    <text evidence="3">The sequence shown here is derived from an EMBL/GenBank/DDBJ whole genome shotgun (WGS) entry which is preliminary data.</text>
</comment>
<name>A0ABY1ZF25_9GAMM</name>
<protein>
    <submittedName>
        <fullName evidence="3">Cupredoxin domain-containing protein</fullName>
    </submittedName>
</protein>
<dbReference type="SUPFAM" id="SSF49503">
    <property type="entry name" value="Cupredoxins"/>
    <property type="match status" value="1"/>
</dbReference>
<gene>
    <name evidence="3" type="ORF">EZI54_20240</name>
</gene>
<dbReference type="EMBL" id="SJDL01000043">
    <property type="protein sequence ID" value="TBW49104.1"/>
    <property type="molecule type" value="Genomic_DNA"/>
</dbReference>
<evidence type="ECO:0000313" key="4">
    <source>
        <dbReference type="Proteomes" id="UP000313645"/>
    </source>
</evidence>
<keyword evidence="1" id="KW-0732">Signal</keyword>
<evidence type="ECO:0000313" key="3">
    <source>
        <dbReference type="EMBL" id="TBW49104.1"/>
    </source>
</evidence>
<reference evidence="3 4" key="1">
    <citation type="submission" date="2019-02" db="EMBL/GenBank/DDBJ databases">
        <title>Marinobacter halodurans sp. nov., a marine bacterium isolated from sea tidal flat.</title>
        <authorList>
            <person name="Yoo Y."/>
            <person name="Lee D.W."/>
            <person name="Kim B.S."/>
            <person name="Kim J.-J."/>
        </authorList>
    </citation>
    <scope>NUCLEOTIDE SEQUENCE [LARGE SCALE GENOMIC DNA]</scope>
    <source>
        <strain evidence="3 4">YJ-S3-2</strain>
    </source>
</reference>
<dbReference type="RefSeq" id="WP_131483700.1">
    <property type="nucleotide sequence ID" value="NZ_SJDL01000043.1"/>
</dbReference>
<dbReference type="Proteomes" id="UP000313645">
    <property type="component" value="Unassembled WGS sequence"/>
</dbReference>
<accession>A0ABY1ZF25</accession>
<dbReference type="Gene3D" id="2.60.40.420">
    <property type="entry name" value="Cupredoxins - blue copper proteins"/>
    <property type="match status" value="1"/>
</dbReference>
<sequence length="111" mass="12319">MPNRTFSAAAILLTMLVALPAAAEMKTYDIELKDGQVTPKTLDVPAGERFKLKVHNNGEAPAEFESKRLRQEKILVPGANWAVVIKPLEAGEYDYFDEFNMPEAQGTLIAR</sequence>
<dbReference type="InterPro" id="IPR008972">
    <property type="entry name" value="Cupredoxin"/>
</dbReference>
<feature type="domain" description="EfeO-type cupredoxin-like" evidence="2">
    <location>
        <begin position="8"/>
        <end position="110"/>
    </location>
</feature>
<organism evidence="3 4">
    <name type="scientific">Marinobacter halodurans</name>
    <dbReference type="NCBI Taxonomy" id="2528979"/>
    <lineage>
        <taxon>Bacteria</taxon>
        <taxon>Pseudomonadati</taxon>
        <taxon>Pseudomonadota</taxon>
        <taxon>Gammaproteobacteria</taxon>
        <taxon>Pseudomonadales</taxon>
        <taxon>Marinobacteraceae</taxon>
        <taxon>Marinobacter</taxon>
    </lineage>
</organism>
<evidence type="ECO:0000259" key="2">
    <source>
        <dbReference type="Pfam" id="PF13473"/>
    </source>
</evidence>
<evidence type="ECO:0000256" key="1">
    <source>
        <dbReference type="SAM" id="SignalP"/>
    </source>
</evidence>
<keyword evidence="4" id="KW-1185">Reference proteome</keyword>
<dbReference type="Pfam" id="PF13473">
    <property type="entry name" value="Cupredoxin_1"/>
    <property type="match status" value="1"/>
</dbReference>
<proteinExistence type="predicted"/>
<feature type="chain" id="PRO_5045149134" evidence="1">
    <location>
        <begin position="24"/>
        <end position="111"/>
    </location>
</feature>